<evidence type="ECO:0000259" key="2">
    <source>
        <dbReference type="Pfam" id="PF07859"/>
    </source>
</evidence>
<dbReference type="OrthoDB" id="9806180at2"/>
<dbReference type="RefSeq" id="WP_116558196.1">
    <property type="nucleotide sequence ID" value="NZ_QDKM01000003.1"/>
</dbReference>
<gene>
    <name evidence="3" type="ORF">DDE20_09295</name>
</gene>
<evidence type="ECO:0000256" key="1">
    <source>
        <dbReference type="ARBA" id="ARBA00022801"/>
    </source>
</evidence>
<dbReference type="InterPro" id="IPR013094">
    <property type="entry name" value="AB_hydrolase_3"/>
</dbReference>
<name>A0A2T8HUR9_9RHOB</name>
<evidence type="ECO:0000313" key="3">
    <source>
        <dbReference type="EMBL" id="PVH29200.1"/>
    </source>
</evidence>
<dbReference type="PANTHER" id="PTHR48081:SF8">
    <property type="entry name" value="ALPHA_BETA HYDROLASE FOLD-3 DOMAIN-CONTAINING PROTEIN-RELATED"/>
    <property type="match status" value="1"/>
</dbReference>
<dbReference type="PANTHER" id="PTHR48081">
    <property type="entry name" value="AB HYDROLASE SUPERFAMILY PROTEIN C4A8.06C"/>
    <property type="match status" value="1"/>
</dbReference>
<protein>
    <recommendedName>
        <fullName evidence="2">Alpha/beta hydrolase fold-3 domain-containing protein</fullName>
    </recommendedName>
</protein>
<evidence type="ECO:0000313" key="4">
    <source>
        <dbReference type="Proteomes" id="UP000245911"/>
    </source>
</evidence>
<dbReference type="SUPFAM" id="SSF53474">
    <property type="entry name" value="alpha/beta-Hydrolases"/>
    <property type="match status" value="1"/>
</dbReference>
<comment type="caution">
    <text evidence="3">The sequence shown here is derived from an EMBL/GenBank/DDBJ whole genome shotgun (WGS) entry which is preliminary data.</text>
</comment>
<dbReference type="GO" id="GO:0016787">
    <property type="term" value="F:hydrolase activity"/>
    <property type="evidence" value="ECO:0007669"/>
    <property type="project" value="UniProtKB-KW"/>
</dbReference>
<dbReference type="EMBL" id="QDKM01000003">
    <property type="protein sequence ID" value="PVH29200.1"/>
    <property type="molecule type" value="Genomic_DNA"/>
</dbReference>
<dbReference type="Gene3D" id="3.40.50.1820">
    <property type="entry name" value="alpha/beta hydrolase"/>
    <property type="match status" value="1"/>
</dbReference>
<organism evidence="3 4">
    <name type="scientific">Pararhodobacter oceanensis</name>
    <dbReference type="NCBI Taxonomy" id="2172121"/>
    <lineage>
        <taxon>Bacteria</taxon>
        <taxon>Pseudomonadati</taxon>
        <taxon>Pseudomonadota</taxon>
        <taxon>Alphaproteobacteria</taxon>
        <taxon>Rhodobacterales</taxon>
        <taxon>Paracoccaceae</taxon>
        <taxon>Pararhodobacter</taxon>
    </lineage>
</organism>
<dbReference type="AlphaFoldDB" id="A0A2T8HUR9"/>
<sequence>MNWRAGMVKAAAHFAIRRDLTHARSLPALRSKLDRRAARAFRMAPFTATLTGTVGGVDGLWVSNRPDSGSVMLYFHGGFYILGRPECDAAMVSVLARKSGARVFLPRYRLAPEHPSPAAFEDALAAFDGLLEMGYAPHQIIIGGGAAGGGLGLALLAHLLNQGVQPAGAFAFSPWTDLTYSGASLVTNAAFEHMLPARRLTEIRAAILGRANAQGAADTRLSPLHASFPAPPPVQLYAAETEILRDDTLRMRNRLPDAEIRIVGDLPHLWPLFHNYLPEARETLADTAGFIRACLAQSSTGS</sequence>
<dbReference type="Pfam" id="PF07859">
    <property type="entry name" value="Abhydrolase_3"/>
    <property type="match status" value="1"/>
</dbReference>
<feature type="domain" description="Alpha/beta hydrolase fold-3" evidence="2">
    <location>
        <begin position="72"/>
        <end position="258"/>
    </location>
</feature>
<keyword evidence="1" id="KW-0378">Hydrolase</keyword>
<proteinExistence type="predicted"/>
<accession>A0A2T8HUR9</accession>
<keyword evidence="4" id="KW-1185">Reference proteome</keyword>
<reference evidence="3 4" key="1">
    <citation type="submission" date="2018-04" db="EMBL/GenBank/DDBJ databases">
        <title>Pararhodobacter oceanense sp. nov., isolated from marine intertidal sediment.</title>
        <authorList>
            <person name="Wang X.-L."/>
            <person name="Du Z.-J."/>
        </authorList>
    </citation>
    <scope>NUCLEOTIDE SEQUENCE [LARGE SCALE GENOMIC DNA]</scope>
    <source>
        <strain evidence="3 4">AM505</strain>
    </source>
</reference>
<dbReference type="InterPro" id="IPR029058">
    <property type="entry name" value="AB_hydrolase_fold"/>
</dbReference>
<dbReference type="Proteomes" id="UP000245911">
    <property type="component" value="Unassembled WGS sequence"/>
</dbReference>
<dbReference type="InterPro" id="IPR050300">
    <property type="entry name" value="GDXG_lipolytic_enzyme"/>
</dbReference>